<organism evidence="1 2">
    <name type="scientific">Adiantum capillus-veneris</name>
    <name type="common">Maidenhair fern</name>
    <dbReference type="NCBI Taxonomy" id="13818"/>
    <lineage>
        <taxon>Eukaryota</taxon>
        <taxon>Viridiplantae</taxon>
        <taxon>Streptophyta</taxon>
        <taxon>Embryophyta</taxon>
        <taxon>Tracheophyta</taxon>
        <taxon>Polypodiopsida</taxon>
        <taxon>Polypodiidae</taxon>
        <taxon>Polypodiales</taxon>
        <taxon>Pteridineae</taxon>
        <taxon>Pteridaceae</taxon>
        <taxon>Vittarioideae</taxon>
        <taxon>Adiantum</taxon>
    </lineage>
</organism>
<evidence type="ECO:0000313" key="2">
    <source>
        <dbReference type="Proteomes" id="UP000886520"/>
    </source>
</evidence>
<dbReference type="Proteomes" id="UP000886520">
    <property type="component" value="Chromosome 5"/>
</dbReference>
<accession>A0A9D4V6W2</accession>
<keyword evidence="2" id="KW-1185">Reference proteome</keyword>
<proteinExistence type="predicted"/>
<evidence type="ECO:0000313" key="1">
    <source>
        <dbReference type="EMBL" id="KAI5080391.1"/>
    </source>
</evidence>
<dbReference type="AlphaFoldDB" id="A0A9D4V6W2"/>
<dbReference type="EMBL" id="JABFUD020000005">
    <property type="protein sequence ID" value="KAI5080391.1"/>
    <property type="molecule type" value="Genomic_DNA"/>
</dbReference>
<reference evidence="1 2" key="1">
    <citation type="submission" date="2021-01" db="EMBL/GenBank/DDBJ databases">
        <title>Adiantum capillus-veneris genome.</title>
        <authorList>
            <person name="Fang Y."/>
            <person name="Liao Q."/>
        </authorList>
    </citation>
    <scope>NUCLEOTIDE SEQUENCE [LARGE SCALE GENOMIC DNA]</scope>
    <source>
        <strain evidence="1">H3</strain>
        <tissue evidence="1">Leaf</tissue>
    </source>
</reference>
<comment type="caution">
    <text evidence="1">The sequence shown here is derived from an EMBL/GenBank/DDBJ whole genome shotgun (WGS) entry which is preliminary data.</text>
</comment>
<name>A0A9D4V6W2_ADICA</name>
<protein>
    <submittedName>
        <fullName evidence="1">Uncharacterized protein</fullName>
    </submittedName>
</protein>
<sequence>MDQVSVARDLLVLPVSKAGNADEGAGGQSWDWVNSTIGYVLDGVKRLSGDWQWDLISSSLYSFFCAQSCHDSGFIVAVPADARTFGVKTRQEIFAILVWNPGGSLHLFGGALSFRFDPGGH</sequence>
<gene>
    <name evidence="1" type="ORF">GOP47_0005870</name>
</gene>